<protein>
    <submittedName>
        <fullName evidence="2">Uncharacterized protein</fullName>
    </submittedName>
</protein>
<keyword evidence="1" id="KW-1133">Transmembrane helix</keyword>
<evidence type="ECO:0000313" key="3">
    <source>
        <dbReference type="Proteomes" id="UP000189161"/>
    </source>
</evidence>
<keyword evidence="1" id="KW-0472">Membrane</keyword>
<dbReference type="RefSeq" id="WP_077478408.1">
    <property type="nucleotide sequence ID" value="NZ_MLHL01000039.1"/>
</dbReference>
<proteinExistence type="predicted"/>
<feature type="transmembrane region" description="Helical" evidence="1">
    <location>
        <begin position="42"/>
        <end position="60"/>
    </location>
</feature>
<feature type="transmembrane region" description="Helical" evidence="1">
    <location>
        <begin position="6"/>
        <end position="35"/>
    </location>
</feature>
<dbReference type="OrthoDB" id="9952798at2"/>
<dbReference type="EMBL" id="MLHL01000039">
    <property type="protein sequence ID" value="OOF47957.1"/>
    <property type="molecule type" value="Genomic_DNA"/>
</dbReference>
<evidence type="ECO:0000313" key="2">
    <source>
        <dbReference type="EMBL" id="OOF47957.1"/>
    </source>
</evidence>
<keyword evidence="3" id="KW-1185">Reference proteome</keyword>
<name>A0A1V3IZN6_9PAST</name>
<reference evidence="2 3" key="1">
    <citation type="submission" date="2016-10" db="EMBL/GenBank/DDBJ databases">
        <title>Rodentibacter gen. nov. and new species.</title>
        <authorList>
            <person name="Christensen H."/>
        </authorList>
    </citation>
    <scope>NUCLEOTIDE SEQUENCE [LARGE SCALE GENOMIC DNA]</scope>
    <source>
        <strain evidence="2 3">H1987082031</strain>
    </source>
</reference>
<dbReference type="Proteomes" id="UP000189161">
    <property type="component" value="Unassembled WGS sequence"/>
</dbReference>
<evidence type="ECO:0000256" key="1">
    <source>
        <dbReference type="SAM" id="Phobius"/>
    </source>
</evidence>
<comment type="caution">
    <text evidence="2">The sequence shown here is derived from an EMBL/GenBank/DDBJ whole genome shotgun (WGS) entry which is preliminary data.</text>
</comment>
<accession>A0A1V3IZN6</accession>
<organism evidence="2 3">
    <name type="scientific">Rodentibacter trehalosifermentans</name>
    <dbReference type="NCBI Taxonomy" id="1908263"/>
    <lineage>
        <taxon>Bacteria</taxon>
        <taxon>Pseudomonadati</taxon>
        <taxon>Pseudomonadota</taxon>
        <taxon>Gammaproteobacteria</taxon>
        <taxon>Pasteurellales</taxon>
        <taxon>Pasteurellaceae</taxon>
        <taxon>Rodentibacter</taxon>
    </lineage>
</organism>
<dbReference type="AlphaFoldDB" id="A0A1V3IZN6"/>
<keyword evidence="1" id="KW-0812">Transmembrane</keyword>
<sequence length="99" mass="11363">MEFILTFLLFVFGLSFVVAMAMGGVAIVGYLALAVIALAIRFWYIALGIMLLMIAPLFYLNDWLIYVLYAVLFYAALTVLWYVVNWLNKQLDRLNQKLS</sequence>
<feature type="transmembrane region" description="Helical" evidence="1">
    <location>
        <begin position="66"/>
        <end position="87"/>
    </location>
</feature>
<gene>
    <name evidence="2" type="ORF">BKK52_07325</name>
</gene>